<gene>
    <name evidence="1" type="ORF">CDL12_09464</name>
</gene>
<dbReference type="EMBL" id="NKXS01001588">
    <property type="protein sequence ID" value="PIN17863.1"/>
    <property type="molecule type" value="Genomic_DNA"/>
</dbReference>
<dbReference type="PANTHER" id="PTHR47592:SF27">
    <property type="entry name" value="OS08G0421700 PROTEIN"/>
    <property type="match status" value="1"/>
</dbReference>
<dbReference type="EC" id="2.7.7.49" evidence="1"/>
<dbReference type="GO" id="GO:0003964">
    <property type="term" value="F:RNA-directed DNA polymerase activity"/>
    <property type="evidence" value="ECO:0007669"/>
    <property type="project" value="UniProtKB-KW"/>
</dbReference>
<keyword evidence="2" id="KW-1185">Reference proteome</keyword>
<protein>
    <submittedName>
        <fullName evidence="1">RNA-directed DNA polymerase</fullName>
        <ecNumber evidence="1">2.7.7.49</ecNumber>
    </submittedName>
</protein>
<dbReference type="STRING" id="429701.A0A2G9HKA4"/>
<keyword evidence="1" id="KW-0695">RNA-directed DNA polymerase</keyword>
<evidence type="ECO:0000313" key="2">
    <source>
        <dbReference type="Proteomes" id="UP000231279"/>
    </source>
</evidence>
<reference evidence="2" key="1">
    <citation type="journal article" date="2018" name="Gigascience">
        <title>Genome assembly of the Pink Ipe (Handroanthus impetiginosus, Bignoniaceae), a highly valued, ecologically keystone Neotropical timber forest tree.</title>
        <authorList>
            <person name="Silva-Junior O.B."/>
            <person name="Grattapaglia D."/>
            <person name="Novaes E."/>
            <person name="Collevatti R.G."/>
        </authorList>
    </citation>
    <scope>NUCLEOTIDE SEQUENCE [LARGE SCALE GENOMIC DNA]</scope>
    <source>
        <strain evidence="2">cv. UFG-1</strain>
    </source>
</reference>
<dbReference type="Proteomes" id="UP000231279">
    <property type="component" value="Unassembled WGS sequence"/>
</dbReference>
<accession>A0A2G9HKA4</accession>
<comment type="caution">
    <text evidence="1">The sequence shown here is derived from an EMBL/GenBank/DDBJ whole genome shotgun (WGS) entry which is preliminary data.</text>
</comment>
<keyword evidence="1" id="KW-0548">Nucleotidyltransferase</keyword>
<dbReference type="OrthoDB" id="2596766at2759"/>
<name>A0A2G9HKA4_9LAMI</name>
<organism evidence="1 2">
    <name type="scientific">Handroanthus impetiginosus</name>
    <dbReference type="NCBI Taxonomy" id="429701"/>
    <lineage>
        <taxon>Eukaryota</taxon>
        <taxon>Viridiplantae</taxon>
        <taxon>Streptophyta</taxon>
        <taxon>Embryophyta</taxon>
        <taxon>Tracheophyta</taxon>
        <taxon>Spermatophyta</taxon>
        <taxon>Magnoliopsida</taxon>
        <taxon>eudicotyledons</taxon>
        <taxon>Gunneridae</taxon>
        <taxon>Pentapetalae</taxon>
        <taxon>asterids</taxon>
        <taxon>lamiids</taxon>
        <taxon>Lamiales</taxon>
        <taxon>Bignoniaceae</taxon>
        <taxon>Crescentiina</taxon>
        <taxon>Tabebuia alliance</taxon>
        <taxon>Handroanthus</taxon>
    </lineage>
</organism>
<evidence type="ECO:0000313" key="1">
    <source>
        <dbReference type="EMBL" id="PIN17863.1"/>
    </source>
</evidence>
<keyword evidence="1" id="KW-0808">Transferase</keyword>
<dbReference type="PANTHER" id="PTHR47592">
    <property type="entry name" value="PBF68 PROTEIN"/>
    <property type="match status" value="1"/>
</dbReference>
<sequence>MADSKSIMSQNKQNQANMYEEKSIPVNLSELNLSAIMFEANLIDNPREWWIDTGATRNSAMSDIAELDRVVLKLTSDKELMLIDVLHVPDICKNLVSGLLLVKSGFKLVFHSDKFVMTKNDQFIIRGYMEK</sequence>
<proteinExistence type="predicted"/>
<dbReference type="AlphaFoldDB" id="A0A2G9HKA4"/>